<dbReference type="Gene3D" id="3.90.700.10">
    <property type="entry name" value="Succinate dehydrogenase/fumarate reductase flavoprotein, catalytic domain"/>
    <property type="match status" value="1"/>
</dbReference>
<sequence length="665" mass="73847">MATKQPRVIVVGGGLAGLAASVRIAEAGTPVDLFSMVPVRRSHSVCAQGGINATNEVARQQGYSEWMHMDETLYGGDFLNHQPPVYDMTHWAPRIIDLLDRAGVPFNRTSEGRRDLRKFGGSLFKRTHFSGATTGQQLLYALDEQTRRHEAEGHVTKYEFWEFLWPVLDDDGVCRGIIAQDMRTMEIRSFRADAVIMATGGCGAIFGKSTMSVICTGAAAARCYRAGAWLGNPEMIQVHPTAIPGEDKCRLMSESARGEGGRVWVPRKQGDDRKPTDIPDAERWYFLEERYPAYGNLVPRDIATREIFNVCQEGYGVGGGNMVYLDVSHLPDETKHKLDGILEIYEKFVGDNPRKVPMKIFPAVHYSMGGMYTIYATEEKKPVEGDEGQAIGMKFGDPTNMQTNIPGLYAFGEVNYQYHGATRLGANALLSCIFDGLYCGLGTHNRVTNMDKPAAELPDSLYNKYIEQEQAKVKHLSEAQGKHNPYELHERMGSEMTAACTVVKTEERMTKAYGVLREIKEQYEDIRLSDTTSWTNANLGFARALGDMIRYAEATLLGSIERKESRGSHYRPDYPERDDAKFHKTCIAKYDSAGDKPIIEWEDVPCPLVPPRARTYGKVEVSAESAASKQADLDNKPGGEGYSQRPSETSPVYGTETNGKDASAS</sequence>
<comment type="catalytic activity">
    <reaction evidence="11">
        <text>a quinone + succinate = fumarate + a quinol</text>
        <dbReference type="Rhea" id="RHEA:40523"/>
        <dbReference type="ChEBI" id="CHEBI:24646"/>
        <dbReference type="ChEBI" id="CHEBI:29806"/>
        <dbReference type="ChEBI" id="CHEBI:30031"/>
        <dbReference type="ChEBI" id="CHEBI:132124"/>
        <dbReference type="EC" id="1.3.5.1"/>
    </reaction>
</comment>
<comment type="similarity">
    <text evidence="3">Belongs to the FAD-dependent oxidoreductase 2 family. FRD/SDH subfamily.</text>
</comment>
<evidence type="ECO:0000256" key="3">
    <source>
        <dbReference type="ARBA" id="ARBA00008040"/>
    </source>
</evidence>
<dbReference type="EC" id="1.3.5.1" evidence="4"/>
<evidence type="ECO:0000256" key="2">
    <source>
        <dbReference type="ARBA" id="ARBA00004515"/>
    </source>
</evidence>
<dbReference type="SUPFAM" id="SSF46977">
    <property type="entry name" value="Succinate dehydrogenase/fumarate reductase flavoprotein C-terminal domain"/>
    <property type="match status" value="1"/>
</dbReference>
<dbReference type="SUPFAM" id="SSF56425">
    <property type="entry name" value="Succinate dehydrogenase/fumarate reductase flavoprotein, catalytic domain"/>
    <property type="match status" value="1"/>
</dbReference>
<evidence type="ECO:0000256" key="1">
    <source>
        <dbReference type="ARBA" id="ARBA00001974"/>
    </source>
</evidence>
<dbReference type="InterPro" id="IPR037099">
    <property type="entry name" value="Fum_R/Succ_DH_flav-like_C_sf"/>
</dbReference>
<keyword evidence="9" id="KW-0560">Oxidoreductase</keyword>
<protein>
    <recommendedName>
        <fullName evidence="4">succinate dehydrogenase</fullName>
        <ecNumber evidence="4">1.3.5.1</ecNumber>
    </recommendedName>
</protein>
<keyword evidence="8" id="KW-0249">Electron transport</keyword>
<dbReference type="InterPro" id="IPR015939">
    <property type="entry name" value="Fum_Rdtase/Succ_DH_flav-like_C"/>
</dbReference>
<evidence type="ECO:0000256" key="10">
    <source>
        <dbReference type="ARBA" id="ARBA00023136"/>
    </source>
</evidence>
<evidence type="ECO:0000259" key="13">
    <source>
        <dbReference type="Pfam" id="PF00890"/>
    </source>
</evidence>
<keyword evidence="5" id="KW-0813">Transport</keyword>
<evidence type="ECO:0000256" key="4">
    <source>
        <dbReference type="ARBA" id="ARBA00012792"/>
    </source>
</evidence>
<feature type="domain" description="FAD-dependent oxidoreductase 2 FAD-binding" evidence="13">
    <location>
        <begin position="8"/>
        <end position="429"/>
    </location>
</feature>
<dbReference type="Gene3D" id="1.20.58.100">
    <property type="entry name" value="Fumarate reductase/succinate dehydrogenase flavoprotein-like, C-terminal domain"/>
    <property type="match status" value="1"/>
</dbReference>
<accession>A0ABV4U2M3</accession>
<evidence type="ECO:0000313" key="16">
    <source>
        <dbReference type="Proteomes" id="UP001575105"/>
    </source>
</evidence>
<dbReference type="RefSeq" id="WP_425344763.1">
    <property type="nucleotide sequence ID" value="NZ_JBGUBD010000003.1"/>
</dbReference>
<dbReference type="PANTHER" id="PTHR11632">
    <property type="entry name" value="SUCCINATE DEHYDROGENASE 2 FLAVOPROTEIN SUBUNIT"/>
    <property type="match status" value="1"/>
</dbReference>
<dbReference type="PRINTS" id="PR00368">
    <property type="entry name" value="FADPNR"/>
</dbReference>
<dbReference type="SUPFAM" id="SSF51905">
    <property type="entry name" value="FAD/NAD(P)-binding domain"/>
    <property type="match status" value="1"/>
</dbReference>
<evidence type="ECO:0000256" key="7">
    <source>
        <dbReference type="ARBA" id="ARBA00022827"/>
    </source>
</evidence>
<keyword evidence="7" id="KW-0274">FAD</keyword>
<dbReference type="Gene3D" id="3.50.50.60">
    <property type="entry name" value="FAD/NAD(P)-binding domain"/>
    <property type="match status" value="1"/>
</dbReference>
<dbReference type="InterPro" id="IPR030664">
    <property type="entry name" value="SdhA/FrdA/AprA"/>
</dbReference>
<keyword evidence="10" id="KW-0472">Membrane</keyword>
<evidence type="ECO:0000259" key="14">
    <source>
        <dbReference type="Pfam" id="PF02910"/>
    </source>
</evidence>
<evidence type="ECO:0000256" key="12">
    <source>
        <dbReference type="SAM" id="MobiDB-lite"/>
    </source>
</evidence>
<dbReference type="PIRSF" id="PIRSF000171">
    <property type="entry name" value="SDHA_APRA_LASPO"/>
    <property type="match status" value="1"/>
</dbReference>
<gene>
    <name evidence="15" type="primary">sdhA</name>
    <name evidence="15" type="ORF">ACERK3_05960</name>
</gene>
<dbReference type="NCBIfam" id="NF006392">
    <property type="entry name" value="PRK08641.1"/>
    <property type="match status" value="1"/>
</dbReference>
<dbReference type="Pfam" id="PF00890">
    <property type="entry name" value="FAD_binding_2"/>
    <property type="match status" value="1"/>
</dbReference>
<evidence type="ECO:0000256" key="8">
    <source>
        <dbReference type="ARBA" id="ARBA00022982"/>
    </source>
</evidence>
<feature type="domain" description="Fumarate reductase/succinate dehydrogenase flavoprotein-like C-terminal" evidence="14">
    <location>
        <begin position="489"/>
        <end position="616"/>
    </location>
</feature>
<name>A0ABV4U2M3_9BACT</name>
<evidence type="ECO:0000256" key="11">
    <source>
        <dbReference type="ARBA" id="ARBA00049220"/>
    </source>
</evidence>
<proteinExistence type="inferred from homology"/>
<evidence type="ECO:0000313" key="15">
    <source>
        <dbReference type="EMBL" id="MFA9477838.1"/>
    </source>
</evidence>
<dbReference type="InterPro" id="IPR036188">
    <property type="entry name" value="FAD/NAD-bd_sf"/>
</dbReference>
<feature type="region of interest" description="Disordered" evidence="12">
    <location>
        <begin position="617"/>
        <end position="665"/>
    </location>
</feature>
<dbReference type="PANTHER" id="PTHR11632:SF53">
    <property type="entry name" value="SUCCINATE DEHYDROGENASE FLAVOPROTEIN SUBUNIT"/>
    <property type="match status" value="1"/>
</dbReference>
<evidence type="ECO:0000256" key="6">
    <source>
        <dbReference type="ARBA" id="ARBA00022630"/>
    </source>
</evidence>
<comment type="subcellular location">
    <subcellularLocation>
        <location evidence="2">Cell inner membrane</location>
        <topology evidence="2">Peripheral membrane protein</topology>
        <orientation evidence="2">Cytoplasmic side</orientation>
    </subcellularLocation>
</comment>
<dbReference type="PROSITE" id="PS00504">
    <property type="entry name" value="FRD_SDH_FAD_BINDING"/>
    <property type="match status" value="1"/>
</dbReference>
<evidence type="ECO:0000256" key="5">
    <source>
        <dbReference type="ARBA" id="ARBA00022448"/>
    </source>
</evidence>
<dbReference type="Proteomes" id="UP001575105">
    <property type="component" value="Unassembled WGS sequence"/>
</dbReference>
<comment type="cofactor">
    <cofactor evidence="1">
        <name>FAD</name>
        <dbReference type="ChEBI" id="CHEBI:57692"/>
    </cofactor>
</comment>
<keyword evidence="16" id="KW-1185">Reference proteome</keyword>
<reference evidence="15 16" key="1">
    <citation type="submission" date="2024-08" db="EMBL/GenBank/DDBJ databases">
        <title>Whole-genome sequencing of halo(alkali)philic microorganisms from hypersaline lakes.</title>
        <authorList>
            <person name="Sorokin D.Y."/>
            <person name="Merkel A.Y."/>
            <person name="Messina E."/>
            <person name="Yakimov M."/>
        </authorList>
    </citation>
    <scope>NUCLEOTIDE SEQUENCE [LARGE SCALE GENOMIC DNA]</scope>
    <source>
        <strain evidence="15 16">AB-hyl4</strain>
    </source>
</reference>
<dbReference type="InterPro" id="IPR003952">
    <property type="entry name" value="FRD_SDH_FAD_BS"/>
</dbReference>
<evidence type="ECO:0000256" key="9">
    <source>
        <dbReference type="ARBA" id="ARBA00023002"/>
    </source>
</evidence>
<feature type="compositionally biased region" description="Polar residues" evidence="12">
    <location>
        <begin position="644"/>
        <end position="657"/>
    </location>
</feature>
<dbReference type="Pfam" id="PF02910">
    <property type="entry name" value="Succ_DH_flav_C"/>
    <property type="match status" value="1"/>
</dbReference>
<organism evidence="15 16">
    <name type="scientific">Natronomicrosphaera hydrolytica</name>
    <dbReference type="NCBI Taxonomy" id="3242702"/>
    <lineage>
        <taxon>Bacteria</taxon>
        <taxon>Pseudomonadati</taxon>
        <taxon>Planctomycetota</taxon>
        <taxon>Phycisphaerae</taxon>
        <taxon>Phycisphaerales</taxon>
        <taxon>Phycisphaeraceae</taxon>
        <taxon>Natronomicrosphaera</taxon>
    </lineage>
</organism>
<dbReference type="InterPro" id="IPR003953">
    <property type="entry name" value="FAD-dep_OxRdtase_2_FAD-bd"/>
</dbReference>
<dbReference type="EMBL" id="JBGUBD010000003">
    <property type="protein sequence ID" value="MFA9477838.1"/>
    <property type="molecule type" value="Genomic_DNA"/>
</dbReference>
<keyword evidence="6" id="KW-0285">Flavoprotein</keyword>
<comment type="caution">
    <text evidence="15">The sequence shown here is derived from an EMBL/GenBank/DDBJ whole genome shotgun (WGS) entry which is preliminary data.</text>
</comment>
<dbReference type="InterPro" id="IPR027477">
    <property type="entry name" value="Succ_DH/fumarate_Rdtase_cat_sf"/>
</dbReference>